<dbReference type="NCBIfam" id="TIGR01409">
    <property type="entry name" value="TAT_signal_seq"/>
    <property type="match status" value="1"/>
</dbReference>
<gene>
    <name evidence="3" type="primary">iolX_4</name>
    <name evidence="3" type="ORF">HRbin17_00389</name>
</gene>
<dbReference type="Pfam" id="PF10518">
    <property type="entry name" value="TAT_signal"/>
    <property type="match status" value="1"/>
</dbReference>
<dbReference type="PANTHER" id="PTHR43818">
    <property type="entry name" value="BCDNA.GH03377"/>
    <property type="match status" value="1"/>
</dbReference>
<sequence>MAEQHDERKEVSRRDFLKAAAGAVAVGAMAGRFKPSRAYALAGSQRVIGANDRIAIGVIGCGGMAHAHMRTLVSAIQRGEENAEIVAVCDIYDPRKESARQTCERQWEGKSQSGKVEIYHDYRKLLERKDIDVVWIATPEHWHAKMAIDAMNAGKDIYLEKPMTRYVDEAKAVYEMAVRTNRVVQVGSQWTSEPKWRQAGELIRQGKIGKVVWSQTSYCRNSREGEWNYGIDPNAKPGVNLDWDAFLGPAPKRPWDPERFFRWRKFWDYSGGIVTDLFPHVLHTLFLAIGEEFPTRVVATGGIFVHHDREVPDTFHMMAEFPSGHVVVVAGSTANERGLETIVHGHKANMLLGGNDIVVQPERVYADEVEPMRVTTEGVPDILRAHHKNFLECVRDRTKKPNCPIDLAYKVMVTVGLAELSYREGKMKLFDPQRMEVIA</sequence>
<dbReference type="Gene3D" id="3.30.360.10">
    <property type="entry name" value="Dihydrodipicolinate Reductase, domain 2"/>
    <property type="match status" value="1"/>
</dbReference>
<dbReference type="EMBL" id="BEHT01000003">
    <property type="protein sequence ID" value="GBC97894.1"/>
    <property type="molecule type" value="Genomic_DNA"/>
</dbReference>
<accession>A0A2H5X9P8</accession>
<dbReference type="AlphaFoldDB" id="A0A2H5X9P8"/>
<dbReference type="InterPro" id="IPR050463">
    <property type="entry name" value="Gfo/Idh/MocA_oxidrdct_glycsds"/>
</dbReference>
<dbReference type="InterPro" id="IPR006311">
    <property type="entry name" value="TAT_signal"/>
</dbReference>
<name>A0A2H5X9P8_9BACT</name>
<keyword evidence="3" id="KW-0560">Oxidoreductase</keyword>
<dbReference type="Proteomes" id="UP000236173">
    <property type="component" value="Unassembled WGS sequence"/>
</dbReference>
<dbReference type="Gene3D" id="3.40.50.720">
    <property type="entry name" value="NAD(P)-binding Rossmann-like Domain"/>
    <property type="match status" value="1"/>
</dbReference>
<feature type="domain" description="Gfo/Idh/MocA-like oxidoreductase N-terminal" evidence="1">
    <location>
        <begin position="55"/>
        <end position="187"/>
    </location>
</feature>
<evidence type="ECO:0000259" key="2">
    <source>
        <dbReference type="Pfam" id="PF02894"/>
    </source>
</evidence>
<reference evidence="4" key="1">
    <citation type="submission" date="2017-09" db="EMBL/GenBank/DDBJ databases">
        <title>Metaegenomics of thermophilic ammonia-oxidizing enrichment culture.</title>
        <authorList>
            <person name="Kato S."/>
            <person name="Suzuki K."/>
        </authorList>
    </citation>
    <scope>NUCLEOTIDE SEQUENCE [LARGE SCALE GENOMIC DNA]</scope>
</reference>
<protein>
    <submittedName>
        <fullName evidence="3">Scyllo-inositol 2-dehydrogenase (NAD(+))</fullName>
        <ecNumber evidence="3">1.1.1.370</ecNumber>
    </submittedName>
</protein>
<dbReference type="InterPro" id="IPR036291">
    <property type="entry name" value="NAD(P)-bd_dom_sf"/>
</dbReference>
<comment type="caution">
    <text evidence="3">The sequence shown here is derived from an EMBL/GenBank/DDBJ whole genome shotgun (WGS) entry which is preliminary data.</text>
</comment>
<evidence type="ECO:0000259" key="1">
    <source>
        <dbReference type="Pfam" id="PF01408"/>
    </source>
</evidence>
<dbReference type="Pfam" id="PF02894">
    <property type="entry name" value="GFO_IDH_MocA_C"/>
    <property type="match status" value="1"/>
</dbReference>
<evidence type="ECO:0000313" key="3">
    <source>
        <dbReference type="EMBL" id="GBC97894.1"/>
    </source>
</evidence>
<proteinExistence type="predicted"/>
<dbReference type="InterPro" id="IPR019546">
    <property type="entry name" value="TAT_signal_bac_arc"/>
</dbReference>
<dbReference type="EC" id="1.1.1.370" evidence="3"/>
<dbReference type="InterPro" id="IPR000683">
    <property type="entry name" value="Gfo/Idh/MocA-like_OxRdtase_N"/>
</dbReference>
<dbReference type="GO" id="GO:0000166">
    <property type="term" value="F:nucleotide binding"/>
    <property type="evidence" value="ECO:0007669"/>
    <property type="project" value="InterPro"/>
</dbReference>
<dbReference type="GO" id="GO:0016491">
    <property type="term" value="F:oxidoreductase activity"/>
    <property type="evidence" value="ECO:0007669"/>
    <property type="project" value="UniProtKB-KW"/>
</dbReference>
<dbReference type="Pfam" id="PF01408">
    <property type="entry name" value="GFO_IDH_MocA"/>
    <property type="match status" value="1"/>
</dbReference>
<dbReference type="PANTHER" id="PTHR43818:SF5">
    <property type="entry name" value="OXIDOREDUCTASE FAMILY PROTEIN"/>
    <property type="match status" value="1"/>
</dbReference>
<feature type="domain" description="Gfo/Idh/MocA-like oxidoreductase C-terminal" evidence="2">
    <location>
        <begin position="201"/>
        <end position="426"/>
    </location>
</feature>
<dbReference type="SUPFAM" id="SSF55347">
    <property type="entry name" value="Glyceraldehyde-3-phosphate dehydrogenase-like, C-terminal domain"/>
    <property type="match status" value="1"/>
</dbReference>
<dbReference type="PROSITE" id="PS51318">
    <property type="entry name" value="TAT"/>
    <property type="match status" value="1"/>
</dbReference>
<dbReference type="SUPFAM" id="SSF51735">
    <property type="entry name" value="NAD(P)-binding Rossmann-fold domains"/>
    <property type="match status" value="1"/>
</dbReference>
<evidence type="ECO:0000313" key="4">
    <source>
        <dbReference type="Proteomes" id="UP000236173"/>
    </source>
</evidence>
<dbReference type="InterPro" id="IPR004104">
    <property type="entry name" value="Gfo/Idh/MocA-like_OxRdtase_C"/>
</dbReference>
<organism evidence="3 4">
    <name type="scientific">Candidatus Fervidibacter japonicus</name>
    <dbReference type="NCBI Taxonomy" id="2035412"/>
    <lineage>
        <taxon>Bacteria</taxon>
        <taxon>Candidatus Fervidibacterota</taxon>
        <taxon>Candidatus Fervidibacter</taxon>
    </lineage>
</organism>